<feature type="compositionally biased region" description="Basic and acidic residues" evidence="1">
    <location>
        <begin position="196"/>
        <end position="224"/>
    </location>
</feature>
<comment type="caution">
    <text evidence="3">The sequence shown here is derived from an EMBL/GenBank/DDBJ whole genome shotgun (WGS) entry which is preliminary data.</text>
</comment>
<accession>A0A086M893</accession>
<organism evidence="3 4">
    <name type="scientific">Toxoplasma gondii RUB</name>
    <dbReference type="NCBI Taxonomy" id="935652"/>
    <lineage>
        <taxon>Eukaryota</taxon>
        <taxon>Sar</taxon>
        <taxon>Alveolata</taxon>
        <taxon>Apicomplexa</taxon>
        <taxon>Conoidasida</taxon>
        <taxon>Coccidia</taxon>
        <taxon>Eucoccidiorida</taxon>
        <taxon>Eimeriorina</taxon>
        <taxon>Sarcocystidae</taxon>
        <taxon>Toxoplasma</taxon>
    </lineage>
</organism>
<sequence>MPALLSRTVLSALVSCGLGLSDFATSYGFVNAVRQDHLRYRYAFLKNAVLSEEAPSGQSVGGALGNRLSPLFSPSFVELSTQSASEADEEEESGGSSKRSDSDNDGDDKDGDSQEKNGGEGSEKDDDGDNSQKDDDAPKGGGKKKEESDSDSESVKHEKKKGESDSDSETEKHSQESASHKEDEDHDSARNSSESATKDTTNDEKPPAEGEQKDNVPNDQDRERIISRLTKLLSNSSGHALLGRLHDVMTEHVHSNDSRRFFPERSCLSEEPIFQCSVWNCRRASGRTQSCRRGQKKEEETKKKEEAKKEAEEAKKEAEANEEKLKEETENAKKEETKKEAPVKDLLLTQQLNALWMLPFLNDEQRMATCLSGFEKLTKQSRIVCQDPACMNLERNRACAFLDVQSIDRAPQDEEEPRTIHIGFDPACKDAAQLGMKLLDLLQHPVKQHEMEQRLETVGTGAQVPTLTNHLDLVCDGKDPAAHPTCNAVSQALRNVPHLGPKNLPSMVVLADIADIPNTIGMFRIVTIFEGRVPLVDDKGNVLNKNGAKLGDTAAGKVFRNLHSLER</sequence>
<evidence type="ECO:0000313" key="3">
    <source>
        <dbReference type="EMBL" id="KFG65111.1"/>
    </source>
</evidence>
<feature type="compositionally biased region" description="Basic and acidic residues" evidence="1">
    <location>
        <begin position="130"/>
        <end position="189"/>
    </location>
</feature>
<evidence type="ECO:0000256" key="2">
    <source>
        <dbReference type="SAM" id="SignalP"/>
    </source>
</evidence>
<protein>
    <recommendedName>
        <fullName evidence="5">Rhoptry neck protein RON1</fullName>
    </recommendedName>
</protein>
<evidence type="ECO:0008006" key="5">
    <source>
        <dbReference type="Google" id="ProtNLM"/>
    </source>
</evidence>
<dbReference type="Proteomes" id="UP000028834">
    <property type="component" value="Unassembled WGS sequence"/>
</dbReference>
<dbReference type="AlphaFoldDB" id="A0A086M893"/>
<reference evidence="3 4" key="1">
    <citation type="submission" date="2014-05" db="EMBL/GenBank/DDBJ databases">
        <authorList>
            <person name="Sibley D."/>
            <person name="Venepally P."/>
            <person name="Karamycheva S."/>
            <person name="Hadjithomas M."/>
            <person name="Khan A."/>
            <person name="Brunk B."/>
            <person name="Roos D."/>
            <person name="Caler E."/>
            <person name="Lorenzi H."/>
        </authorList>
    </citation>
    <scope>NUCLEOTIDE SEQUENCE [LARGE SCALE GENOMIC DNA]</scope>
    <source>
        <strain evidence="3 4">RUB</strain>
    </source>
</reference>
<gene>
    <name evidence="3" type="ORF">TGRUB_258360</name>
</gene>
<feature type="region of interest" description="Disordered" evidence="1">
    <location>
        <begin position="77"/>
        <end position="224"/>
    </location>
</feature>
<keyword evidence="2" id="KW-0732">Signal</keyword>
<feature type="chain" id="PRO_5001810921" description="Rhoptry neck protein RON1" evidence="2">
    <location>
        <begin position="20"/>
        <end position="567"/>
    </location>
</feature>
<proteinExistence type="predicted"/>
<feature type="region of interest" description="Disordered" evidence="1">
    <location>
        <begin position="289"/>
        <end position="339"/>
    </location>
</feature>
<evidence type="ECO:0000313" key="4">
    <source>
        <dbReference type="Proteomes" id="UP000028834"/>
    </source>
</evidence>
<dbReference type="OrthoDB" id="332132at2759"/>
<dbReference type="VEuPathDB" id="ToxoDB:TGRUB_258360"/>
<dbReference type="EMBL" id="AFYV02000402">
    <property type="protein sequence ID" value="KFG65111.1"/>
    <property type="molecule type" value="Genomic_DNA"/>
</dbReference>
<evidence type="ECO:0000256" key="1">
    <source>
        <dbReference type="SAM" id="MobiDB-lite"/>
    </source>
</evidence>
<feature type="signal peptide" evidence="2">
    <location>
        <begin position="1"/>
        <end position="19"/>
    </location>
</feature>
<feature type="compositionally biased region" description="Basic and acidic residues" evidence="1">
    <location>
        <begin position="296"/>
        <end position="339"/>
    </location>
</feature>
<feature type="compositionally biased region" description="Basic and acidic residues" evidence="1">
    <location>
        <begin position="111"/>
        <end position="122"/>
    </location>
</feature>
<name>A0A086M893_TOXGO</name>